<dbReference type="Gene3D" id="2.30.30.40">
    <property type="entry name" value="SH3 Domains"/>
    <property type="match status" value="1"/>
</dbReference>
<dbReference type="SUPFAM" id="SSF50044">
    <property type="entry name" value="SH3-domain"/>
    <property type="match status" value="1"/>
</dbReference>
<dbReference type="PROSITE" id="PS50002">
    <property type="entry name" value="SH3"/>
    <property type="match status" value="1"/>
</dbReference>
<dbReference type="SUPFAM" id="SSF103657">
    <property type="entry name" value="BAR/IMD domain-like"/>
    <property type="match status" value="1"/>
</dbReference>
<dbReference type="GO" id="GO:0006897">
    <property type="term" value="P:endocytosis"/>
    <property type="evidence" value="ECO:0007669"/>
    <property type="project" value="InterPro"/>
</dbReference>
<dbReference type="Pfam" id="PF03114">
    <property type="entry name" value="BAR"/>
    <property type="match status" value="1"/>
</dbReference>
<dbReference type="InterPro" id="IPR027267">
    <property type="entry name" value="AH/BAR_dom_sf"/>
</dbReference>
<dbReference type="InterPro" id="IPR046982">
    <property type="entry name" value="BIN3/RVS161-like"/>
</dbReference>
<evidence type="ECO:0000256" key="2">
    <source>
        <dbReference type="PROSITE-ProRule" id="PRU00192"/>
    </source>
</evidence>
<dbReference type="PROSITE" id="PS51021">
    <property type="entry name" value="BAR"/>
    <property type="match status" value="1"/>
</dbReference>
<organism evidence="6 7">
    <name type="scientific">Amanita muscaria (strain Koide BX008)</name>
    <dbReference type="NCBI Taxonomy" id="946122"/>
    <lineage>
        <taxon>Eukaryota</taxon>
        <taxon>Fungi</taxon>
        <taxon>Dikarya</taxon>
        <taxon>Basidiomycota</taxon>
        <taxon>Agaricomycotina</taxon>
        <taxon>Agaricomycetes</taxon>
        <taxon>Agaricomycetidae</taxon>
        <taxon>Agaricales</taxon>
        <taxon>Pluteineae</taxon>
        <taxon>Amanitaceae</taxon>
        <taxon>Amanita</taxon>
    </lineage>
</organism>
<dbReference type="GO" id="GO:0031097">
    <property type="term" value="C:medial cortex"/>
    <property type="evidence" value="ECO:0007669"/>
    <property type="project" value="TreeGrafter"/>
</dbReference>
<name>A0A0C2T407_AMAMK</name>
<dbReference type="EMBL" id="KN818223">
    <property type="protein sequence ID" value="KIL70605.1"/>
    <property type="molecule type" value="Genomic_DNA"/>
</dbReference>
<evidence type="ECO:0008006" key="8">
    <source>
        <dbReference type="Google" id="ProtNLM"/>
    </source>
</evidence>
<dbReference type="SMART" id="SM00326">
    <property type="entry name" value="SH3"/>
    <property type="match status" value="1"/>
</dbReference>
<dbReference type="PRINTS" id="PR00452">
    <property type="entry name" value="SH3DOMAIN"/>
</dbReference>
<keyword evidence="7" id="KW-1185">Reference proteome</keyword>
<reference evidence="6 7" key="1">
    <citation type="submission" date="2014-04" db="EMBL/GenBank/DDBJ databases">
        <title>Evolutionary Origins and Diversification of the Mycorrhizal Mutualists.</title>
        <authorList>
            <consortium name="DOE Joint Genome Institute"/>
            <consortium name="Mycorrhizal Genomics Consortium"/>
            <person name="Kohler A."/>
            <person name="Kuo A."/>
            <person name="Nagy L.G."/>
            <person name="Floudas D."/>
            <person name="Copeland A."/>
            <person name="Barry K.W."/>
            <person name="Cichocki N."/>
            <person name="Veneault-Fourrey C."/>
            <person name="LaButti K."/>
            <person name="Lindquist E.A."/>
            <person name="Lipzen A."/>
            <person name="Lundell T."/>
            <person name="Morin E."/>
            <person name="Murat C."/>
            <person name="Riley R."/>
            <person name="Ohm R."/>
            <person name="Sun H."/>
            <person name="Tunlid A."/>
            <person name="Henrissat B."/>
            <person name="Grigoriev I.V."/>
            <person name="Hibbett D.S."/>
            <person name="Martin F."/>
        </authorList>
    </citation>
    <scope>NUCLEOTIDE SEQUENCE [LARGE SCALE GENOMIC DNA]</scope>
    <source>
        <strain evidence="6 7">Koide BX008</strain>
    </source>
</reference>
<dbReference type="Pfam" id="PF00018">
    <property type="entry name" value="SH3_1"/>
    <property type="match status" value="1"/>
</dbReference>
<proteinExistence type="predicted"/>
<dbReference type="InterPro" id="IPR001452">
    <property type="entry name" value="SH3_domain"/>
</dbReference>
<evidence type="ECO:0000259" key="5">
    <source>
        <dbReference type="PROSITE" id="PS51021"/>
    </source>
</evidence>
<dbReference type="InParanoid" id="A0A0C2T407"/>
<evidence type="ECO:0000259" key="4">
    <source>
        <dbReference type="PROSITE" id="PS50002"/>
    </source>
</evidence>
<dbReference type="OrthoDB" id="2159336at2759"/>
<accession>A0A0C2T407</accession>
<dbReference type="STRING" id="946122.A0A0C2T407"/>
<dbReference type="HOGENOM" id="CLU_025518_1_0_1"/>
<keyword evidence="1 2" id="KW-0728">SH3 domain</keyword>
<feature type="domain" description="SH3" evidence="4">
    <location>
        <begin position="375"/>
        <end position="433"/>
    </location>
</feature>
<dbReference type="GO" id="GO:0051666">
    <property type="term" value="P:actin cortical patch localization"/>
    <property type="evidence" value="ECO:0007669"/>
    <property type="project" value="InterPro"/>
</dbReference>
<dbReference type="GO" id="GO:0008289">
    <property type="term" value="F:lipid binding"/>
    <property type="evidence" value="ECO:0007669"/>
    <property type="project" value="TreeGrafter"/>
</dbReference>
<dbReference type="PANTHER" id="PTHR47174">
    <property type="entry name" value="BRIDGING INTEGRATOR 3"/>
    <property type="match status" value="1"/>
</dbReference>
<dbReference type="CDD" id="cd07599">
    <property type="entry name" value="BAR_Rvs167p"/>
    <property type="match status" value="1"/>
</dbReference>
<feature type="compositionally biased region" description="Pro residues" evidence="3">
    <location>
        <begin position="327"/>
        <end position="342"/>
    </location>
</feature>
<evidence type="ECO:0000313" key="7">
    <source>
        <dbReference type="Proteomes" id="UP000054549"/>
    </source>
</evidence>
<dbReference type="InterPro" id="IPR036028">
    <property type="entry name" value="SH3-like_dom_sf"/>
</dbReference>
<feature type="domain" description="BAR" evidence="5">
    <location>
        <begin position="15"/>
        <end position="247"/>
    </location>
</feature>
<protein>
    <recommendedName>
        <fullName evidence="8">BAR-domain-containing protein</fullName>
    </recommendedName>
</protein>
<dbReference type="GO" id="GO:1990528">
    <property type="term" value="C:Rvs161p-Rvs167p complex"/>
    <property type="evidence" value="ECO:0007669"/>
    <property type="project" value="TreeGrafter"/>
</dbReference>
<gene>
    <name evidence="6" type="ORF">M378DRAFT_155540</name>
</gene>
<dbReference type="FunFam" id="2.30.30.40:FF:000100">
    <property type="entry name" value="SH3 domain-containing YSC84-like protein 1"/>
    <property type="match status" value="1"/>
</dbReference>
<dbReference type="SMART" id="SM00721">
    <property type="entry name" value="BAR"/>
    <property type="match status" value="1"/>
</dbReference>
<dbReference type="InterPro" id="IPR004148">
    <property type="entry name" value="BAR_dom"/>
</dbReference>
<dbReference type="GO" id="GO:0030479">
    <property type="term" value="C:actin cortical patch"/>
    <property type="evidence" value="ECO:0007669"/>
    <property type="project" value="TreeGrafter"/>
</dbReference>
<feature type="region of interest" description="Disordered" evidence="3">
    <location>
        <begin position="296"/>
        <end position="375"/>
    </location>
</feature>
<evidence type="ECO:0000313" key="6">
    <source>
        <dbReference type="EMBL" id="KIL70605.1"/>
    </source>
</evidence>
<sequence>MKGFAKVVKRTPFNVSTKIGLAKKSKDPEFEDYDRQFTAIEQGTDKLIKDIKAFTEAVTNMFTSSAGFATHFAIIFQPIAGEFDLLGNHAEFEKVIKSVTLYQATMEELRTLIGPELELIQSRILGPVKELQGIVRMIRKTIVKREHKLTDYDRHNGSLTKLREKKEKSLSDEKNLFKLEQDFEIATNEYEYINSALKQDLPRFIELAAQFVDPLFNSLYYMELNIYYLILEKMNSFAEETKYDLSNTPGSQIASDYESQRTDAWSRIESLNIIKRLISAGRVVQAARAQNLARANTVASGSSAQSNNSLSSPPPSRTYSSASFKKSPPPPPGASSAPPPYTPSADKDEATSNSTQTKRGRAPPPPPPLKSKPKQAAKYVVALYDFVAQADGDLSFNAGDKIELVERTASAEDWWTGRINGNQGVFPGNYVQP</sequence>
<dbReference type="FunCoup" id="A0A0C2T407">
    <property type="interactions" value="94"/>
</dbReference>
<dbReference type="PANTHER" id="PTHR47174:SF1">
    <property type="entry name" value="REDUCED VIABILITY UPON STARVATION PROTEIN 167"/>
    <property type="match status" value="1"/>
</dbReference>
<feature type="compositionally biased region" description="Low complexity" evidence="3">
    <location>
        <begin position="296"/>
        <end position="311"/>
    </location>
</feature>
<dbReference type="Gene3D" id="1.20.1270.60">
    <property type="entry name" value="Arfaptin homology (AH) domain/BAR domain"/>
    <property type="match status" value="1"/>
</dbReference>
<dbReference type="Proteomes" id="UP000054549">
    <property type="component" value="Unassembled WGS sequence"/>
</dbReference>
<dbReference type="GO" id="GO:0097320">
    <property type="term" value="P:plasma membrane tubulation"/>
    <property type="evidence" value="ECO:0007669"/>
    <property type="project" value="TreeGrafter"/>
</dbReference>
<evidence type="ECO:0000256" key="1">
    <source>
        <dbReference type="ARBA" id="ARBA00022443"/>
    </source>
</evidence>
<dbReference type="GO" id="GO:0043332">
    <property type="term" value="C:mating projection tip"/>
    <property type="evidence" value="ECO:0007669"/>
    <property type="project" value="TreeGrafter"/>
</dbReference>
<evidence type="ECO:0000256" key="3">
    <source>
        <dbReference type="SAM" id="MobiDB-lite"/>
    </source>
</evidence>
<dbReference type="AlphaFoldDB" id="A0A0C2T407"/>